<gene>
    <name evidence="2" type="ORF">XENOCAPTIV_022566</name>
</gene>
<proteinExistence type="predicted"/>
<dbReference type="EMBL" id="JAHRIN010034113">
    <property type="protein sequence ID" value="MEQ2203013.1"/>
    <property type="molecule type" value="Genomic_DNA"/>
</dbReference>
<organism evidence="2 3">
    <name type="scientific">Xenoophorus captivus</name>
    <dbReference type="NCBI Taxonomy" id="1517983"/>
    <lineage>
        <taxon>Eukaryota</taxon>
        <taxon>Metazoa</taxon>
        <taxon>Chordata</taxon>
        <taxon>Craniata</taxon>
        <taxon>Vertebrata</taxon>
        <taxon>Euteleostomi</taxon>
        <taxon>Actinopterygii</taxon>
        <taxon>Neopterygii</taxon>
        <taxon>Teleostei</taxon>
        <taxon>Neoteleostei</taxon>
        <taxon>Acanthomorphata</taxon>
        <taxon>Ovalentaria</taxon>
        <taxon>Atherinomorphae</taxon>
        <taxon>Cyprinodontiformes</taxon>
        <taxon>Goodeidae</taxon>
        <taxon>Xenoophorus</taxon>
    </lineage>
</organism>
<dbReference type="PANTHER" id="PTHR16151:SF2">
    <property type="entry name" value="HAUS AUGMIN-LIKE COMPLEX SUBUNIT 6"/>
    <property type="match status" value="1"/>
</dbReference>
<feature type="domain" description="HAUS augmin-like complex subunit 6 N-terminal" evidence="1">
    <location>
        <begin position="42"/>
        <end position="138"/>
    </location>
</feature>
<reference evidence="2 3" key="1">
    <citation type="submission" date="2021-06" db="EMBL/GenBank/DDBJ databases">
        <authorList>
            <person name="Palmer J.M."/>
        </authorList>
    </citation>
    <scope>NUCLEOTIDE SEQUENCE [LARGE SCALE GENOMIC DNA]</scope>
    <source>
        <strain evidence="2 3">XC_2019</strain>
        <tissue evidence="2">Muscle</tissue>
    </source>
</reference>
<dbReference type="InterPro" id="IPR028163">
    <property type="entry name" value="HAUS_6_N"/>
</dbReference>
<sequence>MSRVVYRGIGPVALNLMLHRDKNVFCFPCFHALFQDETANPGSKVVMSLFLSPGGPKFISLMLHLAKHVMLQDMKTFTTGNVYEAGQLNLLCVMELLNHALQLLKEERCQVSAAAKSQPGAQHLQEKCHQMSRVLQELHLIR</sequence>
<dbReference type="Proteomes" id="UP001434883">
    <property type="component" value="Unassembled WGS sequence"/>
</dbReference>
<dbReference type="PANTHER" id="PTHR16151">
    <property type="entry name" value="HAUS AUGMIN-LIKE COMPLEX SUBUNIT 6"/>
    <property type="match status" value="1"/>
</dbReference>
<protein>
    <recommendedName>
        <fullName evidence="1">HAUS augmin-like complex subunit 6 N-terminal domain-containing protein</fullName>
    </recommendedName>
</protein>
<evidence type="ECO:0000313" key="2">
    <source>
        <dbReference type="EMBL" id="MEQ2203013.1"/>
    </source>
</evidence>
<evidence type="ECO:0000259" key="1">
    <source>
        <dbReference type="Pfam" id="PF14661"/>
    </source>
</evidence>
<accession>A0ABV0R4G0</accession>
<comment type="caution">
    <text evidence="2">The sequence shown here is derived from an EMBL/GenBank/DDBJ whole genome shotgun (WGS) entry which is preliminary data.</text>
</comment>
<name>A0ABV0R4G0_9TELE</name>
<dbReference type="InterPro" id="IPR026797">
    <property type="entry name" value="HAUS_6"/>
</dbReference>
<dbReference type="Pfam" id="PF14661">
    <property type="entry name" value="HAUS6_N"/>
    <property type="match status" value="1"/>
</dbReference>
<keyword evidence="3" id="KW-1185">Reference proteome</keyword>
<evidence type="ECO:0000313" key="3">
    <source>
        <dbReference type="Proteomes" id="UP001434883"/>
    </source>
</evidence>